<evidence type="ECO:0000259" key="2">
    <source>
        <dbReference type="Pfam" id="PF03781"/>
    </source>
</evidence>
<evidence type="ECO:0000256" key="1">
    <source>
        <dbReference type="SAM" id="MobiDB-lite"/>
    </source>
</evidence>
<organism evidence="3 4">
    <name type="scientific">Ideonella aquatica</name>
    <dbReference type="NCBI Taxonomy" id="2824119"/>
    <lineage>
        <taxon>Bacteria</taxon>
        <taxon>Pseudomonadati</taxon>
        <taxon>Pseudomonadota</taxon>
        <taxon>Betaproteobacteria</taxon>
        <taxon>Burkholderiales</taxon>
        <taxon>Sphaerotilaceae</taxon>
        <taxon>Ideonella</taxon>
    </lineage>
</organism>
<accession>A0A940YZ43</accession>
<gene>
    <name evidence="3" type="ORF">KAK06_22855</name>
</gene>
<dbReference type="AlphaFoldDB" id="A0A940YZ43"/>
<dbReference type="RefSeq" id="WP_210804481.1">
    <property type="nucleotide sequence ID" value="NZ_JAGQDE010000040.1"/>
</dbReference>
<dbReference type="InterPro" id="IPR042095">
    <property type="entry name" value="SUMF_sf"/>
</dbReference>
<feature type="domain" description="Sulfatase-modifying factor enzyme-like" evidence="2">
    <location>
        <begin position="83"/>
        <end position="281"/>
    </location>
</feature>
<protein>
    <submittedName>
        <fullName evidence="3">Formylglycine-generating enzyme family protein</fullName>
    </submittedName>
</protein>
<reference evidence="3" key="1">
    <citation type="submission" date="2021-04" db="EMBL/GenBank/DDBJ databases">
        <title>The genome sequence of Ideonella sp. 4Y11.</title>
        <authorList>
            <person name="Liu Y."/>
        </authorList>
    </citation>
    <scope>NUCLEOTIDE SEQUENCE</scope>
    <source>
        <strain evidence="3">4Y11</strain>
    </source>
</reference>
<sequence length="293" mass="33195">MWPADHAWRAPVGDFPPRWASAWGDDCFGLWADLTVAGVMQRMRWIEPTGPEGFWMGSDQSEQDVAEIQITEGLDRKRWRAYLSKEGPKHQVILSKGLWLADTPCTQGLWKAVMGSNPSAFRDRQDANDRPVEQVSWLDVVAFLTKLPLRHFSIESWQVGLPLEAEWEYACRASSNTEYSWGDGFMRDRAAVLTAETIAVKRFAPNDWGLYDMHGNVWEWCGDGPRAYREERATDPSGPKAMQGTGSLRGGAFDTEPWMARSASREDMRPSSAWPRTGFRFCIRLPNGGLPNH</sequence>
<proteinExistence type="predicted"/>
<dbReference type="EMBL" id="JAGQDE010000040">
    <property type="protein sequence ID" value="MBQ0961795.1"/>
    <property type="molecule type" value="Genomic_DNA"/>
</dbReference>
<dbReference type="InterPro" id="IPR051043">
    <property type="entry name" value="Sulfatase_Mod_Factor_Kinase"/>
</dbReference>
<name>A0A940YZ43_9BURK</name>
<dbReference type="InterPro" id="IPR016187">
    <property type="entry name" value="CTDL_fold"/>
</dbReference>
<dbReference type="PANTHER" id="PTHR23150">
    <property type="entry name" value="SULFATASE MODIFYING FACTOR 1, 2"/>
    <property type="match status" value="1"/>
</dbReference>
<dbReference type="Proteomes" id="UP000678374">
    <property type="component" value="Unassembled WGS sequence"/>
</dbReference>
<dbReference type="Pfam" id="PF03781">
    <property type="entry name" value="FGE-sulfatase"/>
    <property type="match status" value="1"/>
</dbReference>
<dbReference type="GO" id="GO:0120147">
    <property type="term" value="F:formylglycine-generating oxidase activity"/>
    <property type="evidence" value="ECO:0007669"/>
    <property type="project" value="TreeGrafter"/>
</dbReference>
<comment type="caution">
    <text evidence="3">The sequence shown here is derived from an EMBL/GenBank/DDBJ whole genome shotgun (WGS) entry which is preliminary data.</text>
</comment>
<feature type="region of interest" description="Disordered" evidence="1">
    <location>
        <begin position="229"/>
        <end position="253"/>
    </location>
</feature>
<dbReference type="PANTHER" id="PTHR23150:SF19">
    <property type="entry name" value="FORMYLGLYCINE-GENERATING ENZYME"/>
    <property type="match status" value="1"/>
</dbReference>
<dbReference type="InterPro" id="IPR005532">
    <property type="entry name" value="SUMF_dom"/>
</dbReference>
<dbReference type="SUPFAM" id="SSF56436">
    <property type="entry name" value="C-type lectin-like"/>
    <property type="match status" value="1"/>
</dbReference>
<keyword evidence="4" id="KW-1185">Reference proteome</keyword>
<dbReference type="Gene3D" id="3.90.1580.10">
    <property type="entry name" value="paralog of FGE (formylglycine-generating enzyme)"/>
    <property type="match status" value="1"/>
</dbReference>
<evidence type="ECO:0000313" key="3">
    <source>
        <dbReference type="EMBL" id="MBQ0961795.1"/>
    </source>
</evidence>
<evidence type="ECO:0000313" key="4">
    <source>
        <dbReference type="Proteomes" id="UP000678374"/>
    </source>
</evidence>